<dbReference type="PANTHER" id="PTHR40940:SF1">
    <property type="entry name" value="PROTEIN BATD"/>
    <property type="match status" value="1"/>
</dbReference>
<feature type="signal peptide" evidence="2">
    <location>
        <begin position="1"/>
        <end position="20"/>
    </location>
</feature>
<accession>A0A3A6QZ25</accession>
<feature type="chain" id="PRO_5017402166" evidence="2">
    <location>
        <begin position="21"/>
        <end position="535"/>
    </location>
</feature>
<keyword evidence="4" id="KW-1185">Reference proteome</keyword>
<keyword evidence="1" id="KW-1133">Transmembrane helix</keyword>
<keyword evidence="1" id="KW-0812">Transmembrane</keyword>
<dbReference type="PANTHER" id="PTHR40940">
    <property type="entry name" value="PROTEIN BATD-RELATED"/>
    <property type="match status" value="1"/>
</dbReference>
<proteinExistence type="predicted"/>
<dbReference type="AlphaFoldDB" id="A0A3A6QZ25"/>
<evidence type="ECO:0000256" key="2">
    <source>
        <dbReference type="SAM" id="SignalP"/>
    </source>
</evidence>
<organism evidence="3 4">
    <name type="scientific">Vibrio sinensis</name>
    <dbReference type="NCBI Taxonomy" id="2302434"/>
    <lineage>
        <taxon>Bacteria</taxon>
        <taxon>Pseudomonadati</taxon>
        <taxon>Pseudomonadota</taxon>
        <taxon>Gammaproteobacteria</taxon>
        <taxon>Vibrionales</taxon>
        <taxon>Vibrionaceae</taxon>
        <taxon>Vibrio</taxon>
    </lineage>
</organism>
<keyword evidence="2" id="KW-0732">Signal</keyword>
<dbReference type="EMBL" id="QVMU01000001">
    <property type="protein sequence ID" value="RJX75776.1"/>
    <property type="molecule type" value="Genomic_DNA"/>
</dbReference>
<dbReference type="InterPro" id="IPR025738">
    <property type="entry name" value="BatD"/>
</dbReference>
<evidence type="ECO:0000313" key="3">
    <source>
        <dbReference type="EMBL" id="RJX75776.1"/>
    </source>
</evidence>
<feature type="transmembrane region" description="Helical" evidence="1">
    <location>
        <begin position="410"/>
        <end position="430"/>
    </location>
</feature>
<evidence type="ECO:0000313" key="4">
    <source>
        <dbReference type="Proteomes" id="UP000273252"/>
    </source>
</evidence>
<comment type="caution">
    <text evidence="3">The sequence shown here is derived from an EMBL/GenBank/DDBJ whole genome shotgun (WGS) entry which is preliminary data.</text>
</comment>
<sequence length="535" mass="59470">MNLYSVLTLTLALISPAVMATTILASVSKNKVAKNEVFQLRIVADEKASSDDIDFSVLQKDFYLGRPSFGSSINIINGDRSVRSEWNISLAAQSLGQVTIPAFKLNGASSQPISIQVTADKNQPKSDDLVQVYNELSRTNLYPNESAYLKTRLIIKADPRRLQDPKVIPPHVEGISIAQQGEPKQYQSVLDGMEVTVLDQTYLITADAPGNYTLTGSAFKGSVVYADNQTGVTSLIPVNTTPEKFTITVNKKPEDYQGAWLPTDKLTLTQEWRDSSGHIVETKSLKTKVGDSLTRELSLEINGLNAERYPNITINYPDSVRVYAEKPQFTQLENGNTLMKVKQVLIPQKEGTFELNSVKLNWWNSKLKKQQSSQLTGLTIEVGPGDVINAPSNIAPPAPTETVVVKDAGYWPYLTGGFALLWVLTLIYAVRKPNVNQASTPTSNTKLSSHAQQLHQAITHGDIIQTQYCAAQWLRNRQISEEMRTEIESELNKMQENHYSIKESEWSSTKLLKLIKKADRISRSKMSDTPTLPKL</sequence>
<dbReference type="Pfam" id="PF13584">
    <property type="entry name" value="BatD"/>
    <property type="match status" value="1"/>
</dbReference>
<gene>
    <name evidence="3" type="ORF">DZ860_01315</name>
</gene>
<reference evidence="3 4" key="1">
    <citation type="submission" date="2018-08" db="EMBL/GenBank/DDBJ databases">
        <title>Vibrio isolated from the Eastern China Marginal Seas.</title>
        <authorList>
            <person name="Li Y."/>
        </authorList>
    </citation>
    <scope>NUCLEOTIDE SEQUENCE [LARGE SCALE GENOMIC DNA]</scope>
    <source>
        <strain evidence="3 4">BEI233</strain>
    </source>
</reference>
<protein>
    <submittedName>
        <fullName evidence="3">Protein BatD</fullName>
    </submittedName>
</protein>
<evidence type="ECO:0000256" key="1">
    <source>
        <dbReference type="SAM" id="Phobius"/>
    </source>
</evidence>
<keyword evidence="1" id="KW-0472">Membrane</keyword>
<name>A0A3A6QZ25_9VIBR</name>
<dbReference type="Proteomes" id="UP000273252">
    <property type="component" value="Unassembled WGS sequence"/>
</dbReference>
<dbReference type="OrthoDB" id="5293418at2"/>